<dbReference type="InterPro" id="IPR011701">
    <property type="entry name" value="MFS"/>
</dbReference>
<evidence type="ECO:0000256" key="6">
    <source>
        <dbReference type="SAM" id="Phobius"/>
    </source>
</evidence>
<evidence type="ECO:0000256" key="5">
    <source>
        <dbReference type="ARBA" id="ARBA00023136"/>
    </source>
</evidence>
<keyword evidence="9" id="KW-1185">Reference proteome</keyword>
<sequence length="364" mass="37053">MGVMMVGANSFVLSPILSNVAADLGAYPAQVAWAISVFGAATALSALGFATMIDRWSAGRVLGGGALLLALAQALSGMSPGWVWLCASQAVAGLATGVLLPGAYATTAATAPEGRAPARLGVVLTGWAISLVVAVPLAAFVAEQSGWRMVYALLSGVSLLTAGCLFMTLPRVRNAVSGPAGPWRAAKLPGVPTLLVIMFAYMTAFYGSFAFYGEGLRHAFSVDAQGAGLFVLAYGIGFGVAGIGLGILAPRISRAYMLSIFVCLVLSYGGWRFALMSPALAFAAAVIWGGLNQLGLNALVVSLNRQAEAARGAVMGLNSAVTYSAVFAGPAIMGPLFTSFGFAGVTSVAAVSVTVGALLTWRNL</sequence>
<dbReference type="InterPro" id="IPR020846">
    <property type="entry name" value="MFS_dom"/>
</dbReference>
<comment type="subcellular location">
    <subcellularLocation>
        <location evidence="1">Cell membrane</location>
        <topology evidence="1">Multi-pass membrane protein</topology>
    </subcellularLocation>
</comment>
<feature type="transmembrane region" description="Helical" evidence="6">
    <location>
        <begin position="255"/>
        <end position="274"/>
    </location>
</feature>
<gene>
    <name evidence="8" type="ORF">Salmuc_02174</name>
</gene>
<dbReference type="PANTHER" id="PTHR43124:SF3">
    <property type="entry name" value="CHLORAMPHENICOL EFFLUX PUMP RV0191"/>
    <property type="match status" value="1"/>
</dbReference>
<protein>
    <submittedName>
        <fullName evidence="8">Multidrug-efflux transporter-like protein</fullName>
    </submittedName>
</protein>
<keyword evidence="4 6" id="KW-1133">Transmembrane helix</keyword>
<organism evidence="8 9">
    <name type="scientific">Salipiger mucosus DSM 16094</name>
    <dbReference type="NCBI Taxonomy" id="1123237"/>
    <lineage>
        <taxon>Bacteria</taxon>
        <taxon>Pseudomonadati</taxon>
        <taxon>Pseudomonadota</taxon>
        <taxon>Alphaproteobacteria</taxon>
        <taxon>Rhodobacterales</taxon>
        <taxon>Roseobacteraceae</taxon>
        <taxon>Salipiger</taxon>
    </lineage>
</organism>
<dbReference type="PANTHER" id="PTHR43124">
    <property type="entry name" value="PURINE EFFLUX PUMP PBUE"/>
    <property type="match status" value="1"/>
</dbReference>
<feature type="transmembrane region" description="Helical" evidence="6">
    <location>
        <begin position="57"/>
        <end position="76"/>
    </location>
</feature>
<feature type="transmembrane region" description="Helical" evidence="6">
    <location>
        <begin position="339"/>
        <end position="361"/>
    </location>
</feature>
<dbReference type="EMBL" id="APVH01000015">
    <property type="protein sequence ID" value="EPX83566.1"/>
    <property type="molecule type" value="Genomic_DNA"/>
</dbReference>
<dbReference type="Pfam" id="PF07690">
    <property type="entry name" value="MFS_1"/>
    <property type="match status" value="1"/>
</dbReference>
<feature type="transmembrane region" description="Helical" evidence="6">
    <location>
        <begin position="190"/>
        <end position="212"/>
    </location>
</feature>
<reference evidence="9" key="1">
    <citation type="journal article" date="2014" name="Stand. Genomic Sci.">
        <title>Genome sequence of the exopolysaccharide-producing Salipiger mucosus type strain (DSM 16094(T)), a moderately halophilic member of the Roseobacter clade.</title>
        <authorList>
            <person name="Riedel T."/>
            <person name="Spring S."/>
            <person name="Fiebig A."/>
            <person name="Petersen J."/>
            <person name="Kyrpides N.C."/>
            <person name="Goker M."/>
            <person name="Klenk H.P."/>
        </authorList>
    </citation>
    <scope>NUCLEOTIDE SEQUENCE [LARGE SCALE GENOMIC DNA]</scope>
    <source>
        <strain evidence="9">DSM 16094</strain>
    </source>
</reference>
<keyword evidence="2" id="KW-1003">Cell membrane</keyword>
<evidence type="ECO:0000256" key="4">
    <source>
        <dbReference type="ARBA" id="ARBA00022989"/>
    </source>
</evidence>
<dbReference type="InterPro" id="IPR050189">
    <property type="entry name" value="MFS_Efflux_Transporters"/>
</dbReference>
<comment type="caution">
    <text evidence="8">The sequence shown here is derived from an EMBL/GenBank/DDBJ whole genome shotgun (WGS) entry which is preliminary data.</text>
</comment>
<dbReference type="STRING" id="1123237.Salmuc_02174"/>
<evidence type="ECO:0000259" key="7">
    <source>
        <dbReference type="PROSITE" id="PS50850"/>
    </source>
</evidence>
<dbReference type="AlphaFoldDB" id="S9QQ95"/>
<feature type="transmembrane region" description="Helical" evidence="6">
    <location>
        <begin position="32"/>
        <end position="50"/>
    </location>
</feature>
<dbReference type="GO" id="GO:0005886">
    <property type="term" value="C:plasma membrane"/>
    <property type="evidence" value="ECO:0007669"/>
    <property type="project" value="UniProtKB-SubCell"/>
</dbReference>
<dbReference type="InterPro" id="IPR036259">
    <property type="entry name" value="MFS_trans_sf"/>
</dbReference>
<evidence type="ECO:0000256" key="1">
    <source>
        <dbReference type="ARBA" id="ARBA00004651"/>
    </source>
</evidence>
<dbReference type="HOGENOM" id="CLU_001265_61_5_5"/>
<proteinExistence type="predicted"/>
<feature type="transmembrane region" description="Helical" evidence="6">
    <location>
        <begin position="148"/>
        <end position="169"/>
    </location>
</feature>
<accession>S9QQ95</accession>
<feature type="domain" description="Major facilitator superfamily (MFS) profile" evidence="7">
    <location>
        <begin position="1"/>
        <end position="364"/>
    </location>
</feature>
<dbReference type="GO" id="GO:0022857">
    <property type="term" value="F:transmembrane transporter activity"/>
    <property type="evidence" value="ECO:0007669"/>
    <property type="project" value="InterPro"/>
</dbReference>
<keyword evidence="5 6" id="KW-0472">Membrane</keyword>
<dbReference type="Gene3D" id="1.20.1250.20">
    <property type="entry name" value="MFS general substrate transporter like domains"/>
    <property type="match status" value="1"/>
</dbReference>
<evidence type="ECO:0000313" key="8">
    <source>
        <dbReference type="EMBL" id="EPX83566.1"/>
    </source>
</evidence>
<dbReference type="Proteomes" id="UP000015347">
    <property type="component" value="Unassembled WGS sequence"/>
</dbReference>
<feature type="transmembrane region" description="Helical" evidence="6">
    <location>
        <begin position="280"/>
        <end position="301"/>
    </location>
</feature>
<evidence type="ECO:0000313" key="9">
    <source>
        <dbReference type="Proteomes" id="UP000015347"/>
    </source>
</evidence>
<feature type="transmembrane region" description="Helical" evidence="6">
    <location>
        <begin position="313"/>
        <end position="333"/>
    </location>
</feature>
<evidence type="ECO:0000256" key="3">
    <source>
        <dbReference type="ARBA" id="ARBA00022692"/>
    </source>
</evidence>
<dbReference type="eggNOG" id="COG2814">
    <property type="taxonomic scope" value="Bacteria"/>
</dbReference>
<keyword evidence="3 6" id="KW-0812">Transmembrane</keyword>
<dbReference type="SUPFAM" id="SSF103473">
    <property type="entry name" value="MFS general substrate transporter"/>
    <property type="match status" value="1"/>
</dbReference>
<feature type="transmembrane region" description="Helical" evidence="6">
    <location>
        <begin position="82"/>
        <end position="106"/>
    </location>
</feature>
<evidence type="ECO:0000256" key="2">
    <source>
        <dbReference type="ARBA" id="ARBA00022475"/>
    </source>
</evidence>
<feature type="transmembrane region" description="Helical" evidence="6">
    <location>
        <begin position="224"/>
        <end position="248"/>
    </location>
</feature>
<name>S9QQ95_9RHOB</name>
<feature type="transmembrane region" description="Helical" evidence="6">
    <location>
        <begin position="118"/>
        <end position="142"/>
    </location>
</feature>
<dbReference type="PROSITE" id="PS50850">
    <property type="entry name" value="MFS"/>
    <property type="match status" value="1"/>
</dbReference>